<accession>A0A4V3GLF9</accession>
<comment type="caution">
    <text evidence="2">The sequence shown here is derived from an EMBL/GenBank/DDBJ whole genome shotgun (WGS) entry which is preliminary data.</text>
</comment>
<organism evidence="2 3">
    <name type="scientific">Dinghuibacter silviterrae</name>
    <dbReference type="NCBI Taxonomy" id="1539049"/>
    <lineage>
        <taxon>Bacteria</taxon>
        <taxon>Pseudomonadati</taxon>
        <taxon>Bacteroidota</taxon>
        <taxon>Chitinophagia</taxon>
        <taxon>Chitinophagales</taxon>
        <taxon>Chitinophagaceae</taxon>
        <taxon>Dinghuibacter</taxon>
    </lineage>
</organism>
<dbReference type="PROSITE" id="PS51257">
    <property type="entry name" value="PROKAR_LIPOPROTEIN"/>
    <property type="match status" value="1"/>
</dbReference>
<dbReference type="OrthoDB" id="1114031at2"/>
<feature type="chain" id="PRO_5020270629" description="Lipoprotein" evidence="1">
    <location>
        <begin position="22"/>
        <end position="297"/>
    </location>
</feature>
<dbReference type="EMBL" id="SODV01000001">
    <property type="protein sequence ID" value="TDW99362.1"/>
    <property type="molecule type" value="Genomic_DNA"/>
</dbReference>
<sequence>MKKAIFLACGALLWAACSKNSNNSTSTTSVSNTSLAAQGDASADAMFNDVTANVMTAKVNGEALGSVDDTSSSFRQAIAKGQMAGVTTFGGGDTTKGTITISLTPETPGVWPKTLTINFGTGFTDLWGNTYSGSISMVFTGRLDTAGNSVTTTFNNYTVNSIGISGTHIITNTSASGTISYKVQIEDAKVTVGTNWVTWSATHTWTLTQGASTPRWPFDDVYSVTGSGGGITSTNFTWTSTIETPLTKAYVCPWFEAGTIKVVTNYGTGILDYGSGTCDNQATITVGDSTRTITLGR</sequence>
<evidence type="ECO:0008006" key="4">
    <source>
        <dbReference type="Google" id="ProtNLM"/>
    </source>
</evidence>
<proteinExistence type="predicted"/>
<evidence type="ECO:0000313" key="2">
    <source>
        <dbReference type="EMBL" id="TDW99362.1"/>
    </source>
</evidence>
<reference evidence="2 3" key="1">
    <citation type="submission" date="2019-03" db="EMBL/GenBank/DDBJ databases">
        <title>Genomic Encyclopedia of Type Strains, Phase IV (KMG-IV): sequencing the most valuable type-strain genomes for metagenomic binning, comparative biology and taxonomic classification.</title>
        <authorList>
            <person name="Goeker M."/>
        </authorList>
    </citation>
    <scope>NUCLEOTIDE SEQUENCE [LARGE SCALE GENOMIC DNA]</scope>
    <source>
        <strain evidence="2 3">DSM 100059</strain>
    </source>
</reference>
<gene>
    <name evidence="2" type="ORF">EDB95_0371</name>
</gene>
<name>A0A4V3GLF9_9BACT</name>
<dbReference type="AlphaFoldDB" id="A0A4V3GLF9"/>
<keyword evidence="1" id="KW-0732">Signal</keyword>
<evidence type="ECO:0000313" key="3">
    <source>
        <dbReference type="Proteomes" id="UP000294498"/>
    </source>
</evidence>
<dbReference type="Proteomes" id="UP000294498">
    <property type="component" value="Unassembled WGS sequence"/>
</dbReference>
<dbReference type="RefSeq" id="WP_133989994.1">
    <property type="nucleotide sequence ID" value="NZ_SODV01000001.1"/>
</dbReference>
<evidence type="ECO:0000256" key="1">
    <source>
        <dbReference type="SAM" id="SignalP"/>
    </source>
</evidence>
<keyword evidence="3" id="KW-1185">Reference proteome</keyword>
<feature type="signal peptide" evidence="1">
    <location>
        <begin position="1"/>
        <end position="21"/>
    </location>
</feature>
<protein>
    <recommendedName>
        <fullName evidence="4">Lipoprotein</fullName>
    </recommendedName>
</protein>